<dbReference type="Proteomes" id="UP001362999">
    <property type="component" value="Unassembled WGS sequence"/>
</dbReference>
<protein>
    <submittedName>
        <fullName evidence="2">Uncharacterized protein</fullName>
    </submittedName>
</protein>
<reference evidence="2 3" key="1">
    <citation type="journal article" date="2024" name="J Genomics">
        <title>Draft genome sequencing and assembly of Favolaschia claudopus CIRM-BRFM 2984 isolated from oak limbs.</title>
        <authorList>
            <person name="Navarro D."/>
            <person name="Drula E."/>
            <person name="Chaduli D."/>
            <person name="Cazenave R."/>
            <person name="Ahrendt S."/>
            <person name="Wang J."/>
            <person name="Lipzen A."/>
            <person name="Daum C."/>
            <person name="Barry K."/>
            <person name="Grigoriev I.V."/>
            <person name="Favel A."/>
            <person name="Rosso M.N."/>
            <person name="Martin F."/>
        </authorList>
    </citation>
    <scope>NUCLEOTIDE SEQUENCE [LARGE SCALE GENOMIC DNA]</scope>
    <source>
        <strain evidence="2 3">CIRM-BRFM 2984</strain>
    </source>
</reference>
<evidence type="ECO:0000313" key="2">
    <source>
        <dbReference type="EMBL" id="KAK7034199.1"/>
    </source>
</evidence>
<dbReference type="EMBL" id="JAWWNJ010000021">
    <property type="protein sequence ID" value="KAK7034199.1"/>
    <property type="molecule type" value="Genomic_DNA"/>
</dbReference>
<evidence type="ECO:0000256" key="1">
    <source>
        <dbReference type="SAM" id="MobiDB-lite"/>
    </source>
</evidence>
<gene>
    <name evidence="2" type="ORF">R3P38DRAFT_2772298</name>
</gene>
<feature type="region of interest" description="Disordered" evidence="1">
    <location>
        <begin position="160"/>
        <end position="203"/>
    </location>
</feature>
<evidence type="ECO:0000313" key="3">
    <source>
        <dbReference type="Proteomes" id="UP001362999"/>
    </source>
</evidence>
<name>A0AAW0C4L5_9AGAR</name>
<comment type="caution">
    <text evidence="2">The sequence shown here is derived from an EMBL/GenBank/DDBJ whole genome shotgun (WGS) entry which is preliminary data.</text>
</comment>
<organism evidence="2 3">
    <name type="scientific">Favolaschia claudopus</name>
    <dbReference type="NCBI Taxonomy" id="2862362"/>
    <lineage>
        <taxon>Eukaryota</taxon>
        <taxon>Fungi</taxon>
        <taxon>Dikarya</taxon>
        <taxon>Basidiomycota</taxon>
        <taxon>Agaricomycotina</taxon>
        <taxon>Agaricomycetes</taxon>
        <taxon>Agaricomycetidae</taxon>
        <taxon>Agaricales</taxon>
        <taxon>Marasmiineae</taxon>
        <taxon>Mycenaceae</taxon>
        <taxon>Favolaschia</taxon>
    </lineage>
</organism>
<accession>A0AAW0C4L5</accession>
<proteinExistence type="predicted"/>
<keyword evidence="3" id="KW-1185">Reference proteome</keyword>
<sequence length="323" mass="35359">MSSRIDAHWDRILSAPPLSLEELESDFPGYSFDTSSGWGEDQEIEVTSLPPHMEARVPVSSHPRVNLTSFTTPQRPLPTLDTAYITPLSNTPGTPAPFVLNNINSFPPYPPVDADEQNRQLPYVPDITRRQHIAAAADKYMADVGVAAGEQWRHRMLAQDDAHQHADNAAVKEGDGKGKGKEKKQGRAKEDKENGTGEAASTNKKAFNGDDLIMVARAAIDINPFTAPHGQKAVSWQQVVDLLDEQNFRHKTISAASIQHKVEAMISFKKNPHGKDKNLANIIGEGTSASITIGALLERLENNFDAAKGKSDEAKAKLKKVCR</sequence>
<feature type="compositionally biased region" description="Basic and acidic residues" evidence="1">
    <location>
        <begin position="160"/>
        <end position="195"/>
    </location>
</feature>
<dbReference type="AlphaFoldDB" id="A0AAW0C4L5"/>